<dbReference type="HOGENOM" id="CLU_834979_0_0_1"/>
<reference evidence="3" key="3">
    <citation type="submission" date="2020-05" db="UniProtKB">
        <authorList>
            <consortium name="EnsemblMetazoa"/>
        </authorList>
    </citation>
    <scope>IDENTIFICATION</scope>
    <source>
        <strain evidence="3">USDA</strain>
    </source>
</reference>
<reference evidence="2" key="2">
    <citation type="submission" date="2007-04" db="EMBL/GenBank/DDBJ databases">
        <title>The genome of the human body louse.</title>
        <authorList>
            <consortium name="The Human Body Louse Genome Consortium"/>
            <person name="Kirkness E."/>
            <person name="Walenz B."/>
            <person name="Hass B."/>
            <person name="Bruggner R."/>
            <person name="Strausberg R."/>
        </authorList>
    </citation>
    <scope>NUCLEOTIDE SEQUENCE</scope>
    <source>
        <strain evidence="2">USDA</strain>
    </source>
</reference>
<reference evidence="2" key="1">
    <citation type="submission" date="2007-04" db="EMBL/GenBank/DDBJ databases">
        <title>Annotation of Pediculus humanus corporis strain USDA.</title>
        <authorList>
            <person name="Kirkness E."/>
            <person name="Hannick L."/>
            <person name="Hass B."/>
            <person name="Bruggner R."/>
            <person name="Lawson D."/>
            <person name="Bidwell S."/>
            <person name="Joardar V."/>
            <person name="Caler E."/>
            <person name="Walenz B."/>
            <person name="Inman J."/>
            <person name="Schobel S."/>
            <person name="Galinsky K."/>
            <person name="Amedeo P."/>
            <person name="Strausberg R."/>
        </authorList>
    </citation>
    <scope>NUCLEOTIDE SEQUENCE</scope>
    <source>
        <strain evidence="2">USDA</strain>
    </source>
</reference>
<dbReference type="Proteomes" id="UP000009046">
    <property type="component" value="Unassembled WGS sequence"/>
</dbReference>
<dbReference type="KEGG" id="phu:Phum_PHUM311440"/>
<accession>E0VMK3</accession>
<dbReference type="InParanoid" id="E0VMK3"/>
<protein>
    <submittedName>
        <fullName evidence="2 3">Uncharacterized protein</fullName>
    </submittedName>
</protein>
<evidence type="ECO:0000313" key="3">
    <source>
        <dbReference type="EnsemblMetazoa" id="PHUM311440-PA"/>
    </source>
</evidence>
<feature type="compositionally biased region" description="Acidic residues" evidence="1">
    <location>
        <begin position="94"/>
        <end position="103"/>
    </location>
</feature>
<dbReference type="VEuPathDB" id="VectorBase:PHUM311440"/>
<dbReference type="GeneID" id="8235906"/>
<proteinExistence type="predicted"/>
<evidence type="ECO:0000313" key="4">
    <source>
        <dbReference type="Proteomes" id="UP000009046"/>
    </source>
</evidence>
<sequence>MSFGSFIHNYTLGYGENEHWENYDGNIDAPDDDYFFNGDDNRKSVNNSHKGSIQSSLTDGDQDYIDRIYPTSESPLWFEEGQEGYYFEEYFDEEYGEEEEETESNVSSYEESTPVIPKESDTQGDRQRSIFVHSCPSNFAAINRARKSVFGSIFLSTTGHSQDDSTLLKAVADSNYNMLQSLLNSFEKVLASIPNDSDKKKTLRSYKSSIVEMLEKQGIRKTHTDGSVHWDIYPISQSYLFSIQIGDNIHQTRNLSKIENRILMGTIHLTKSSYKWATNSLWSGSWDCIGMSGSGTYIMPHGYLREFNLVLRNVSRHYNCRRFRSVLNYITFS</sequence>
<dbReference type="EMBL" id="AAZO01003614">
    <property type="status" value="NOT_ANNOTATED_CDS"/>
    <property type="molecule type" value="Genomic_DNA"/>
</dbReference>
<feature type="region of interest" description="Disordered" evidence="1">
    <location>
        <begin position="94"/>
        <end position="125"/>
    </location>
</feature>
<dbReference type="RefSeq" id="XP_002427347.1">
    <property type="nucleotide sequence ID" value="XM_002427302.1"/>
</dbReference>
<dbReference type="EnsemblMetazoa" id="PHUM311440-RA">
    <property type="protein sequence ID" value="PHUM311440-PA"/>
    <property type="gene ID" value="PHUM311440"/>
</dbReference>
<dbReference type="EMBL" id="DS235315">
    <property type="protein sequence ID" value="EEB14609.1"/>
    <property type="molecule type" value="Genomic_DNA"/>
</dbReference>
<gene>
    <name evidence="3" type="primary">8235906</name>
    <name evidence="2" type="ORF">Phum_PHUM311440</name>
</gene>
<dbReference type="OrthoDB" id="300500at2759"/>
<keyword evidence="4" id="KW-1185">Reference proteome</keyword>
<name>E0VMK3_PEDHC</name>
<evidence type="ECO:0000256" key="1">
    <source>
        <dbReference type="SAM" id="MobiDB-lite"/>
    </source>
</evidence>
<organism>
    <name type="scientific">Pediculus humanus subsp. corporis</name>
    <name type="common">Body louse</name>
    <dbReference type="NCBI Taxonomy" id="121224"/>
    <lineage>
        <taxon>Eukaryota</taxon>
        <taxon>Metazoa</taxon>
        <taxon>Ecdysozoa</taxon>
        <taxon>Arthropoda</taxon>
        <taxon>Hexapoda</taxon>
        <taxon>Insecta</taxon>
        <taxon>Pterygota</taxon>
        <taxon>Neoptera</taxon>
        <taxon>Paraneoptera</taxon>
        <taxon>Psocodea</taxon>
        <taxon>Troctomorpha</taxon>
        <taxon>Phthiraptera</taxon>
        <taxon>Anoplura</taxon>
        <taxon>Pediculidae</taxon>
        <taxon>Pediculus</taxon>
    </lineage>
</organism>
<dbReference type="AlphaFoldDB" id="E0VMK3"/>
<evidence type="ECO:0000313" key="2">
    <source>
        <dbReference type="EMBL" id="EEB14609.1"/>
    </source>
</evidence>
<dbReference type="CTD" id="8235906"/>